<evidence type="ECO:0000256" key="11">
    <source>
        <dbReference type="ARBA" id="ARBA00047527"/>
    </source>
</evidence>
<keyword evidence="12" id="KW-0670">Pyruvate</keyword>
<evidence type="ECO:0000256" key="4">
    <source>
        <dbReference type="ARBA" id="ARBA00022618"/>
    </source>
</evidence>
<dbReference type="PANTHER" id="PTHR43783">
    <property type="entry name" value="UDP-N-ACETYLGLUCOSAMINE 1-CARBOXYVINYLTRANSFERASE"/>
    <property type="match status" value="1"/>
</dbReference>
<evidence type="ECO:0000256" key="6">
    <source>
        <dbReference type="ARBA" id="ARBA00022960"/>
    </source>
</evidence>
<evidence type="ECO:0000256" key="10">
    <source>
        <dbReference type="ARBA" id="ARBA00038367"/>
    </source>
</evidence>
<dbReference type="NCBIfam" id="TIGR01072">
    <property type="entry name" value="murA"/>
    <property type="match status" value="1"/>
</dbReference>
<evidence type="ECO:0000313" key="14">
    <source>
        <dbReference type="EMBL" id="NYB73920.1"/>
    </source>
</evidence>
<feature type="binding site" evidence="12">
    <location>
        <begin position="121"/>
        <end position="125"/>
    </location>
    <ligand>
        <name>UDP-N-acetyl-alpha-D-glucosamine</name>
        <dbReference type="ChEBI" id="CHEBI:57705"/>
    </ligand>
</feature>
<feature type="active site" description="Proton donor" evidence="12">
    <location>
        <position position="116"/>
    </location>
</feature>
<dbReference type="HAMAP" id="MF_00111">
    <property type="entry name" value="MurA"/>
    <property type="match status" value="1"/>
</dbReference>
<dbReference type="EMBL" id="JACBNQ010000005">
    <property type="protein sequence ID" value="NYB73920.1"/>
    <property type="molecule type" value="Genomic_DNA"/>
</dbReference>
<gene>
    <name evidence="12 14" type="primary">murA</name>
    <name evidence="14" type="ORF">HZF24_07175</name>
</gene>
<accession>A0A974BIM2</accession>
<dbReference type="PANTHER" id="PTHR43783:SF1">
    <property type="entry name" value="UDP-N-ACETYLGLUCOSAMINE 1-CARBOXYVINYLTRANSFERASE"/>
    <property type="match status" value="1"/>
</dbReference>
<evidence type="ECO:0000256" key="5">
    <source>
        <dbReference type="ARBA" id="ARBA00022679"/>
    </source>
</evidence>
<feature type="binding site" evidence="12">
    <location>
        <position position="329"/>
    </location>
    <ligand>
        <name>UDP-N-acetyl-alpha-D-glucosamine</name>
        <dbReference type="ChEBI" id="CHEBI:57705"/>
    </ligand>
</feature>
<evidence type="ECO:0000256" key="7">
    <source>
        <dbReference type="ARBA" id="ARBA00022984"/>
    </source>
</evidence>
<comment type="caution">
    <text evidence="14">The sequence shown here is derived from an EMBL/GenBank/DDBJ whole genome shotgun (WGS) entry which is preliminary data.</text>
</comment>
<dbReference type="GO" id="GO:0051301">
    <property type="term" value="P:cell division"/>
    <property type="evidence" value="ECO:0007669"/>
    <property type="project" value="UniProtKB-KW"/>
</dbReference>
<dbReference type="GO" id="GO:0071555">
    <property type="term" value="P:cell wall organization"/>
    <property type="evidence" value="ECO:0007669"/>
    <property type="project" value="UniProtKB-KW"/>
</dbReference>
<dbReference type="GO" id="GO:0019277">
    <property type="term" value="P:UDP-N-acetylgalactosamine biosynthetic process"/>
    <property type="evidence" value="ECO:0007669"/>
    <property type="project" value="InterPro"/>
</dbReference>
<dbReference type="Gene3D" id="3.65.10.10">
    <property type="entry name" value="Enolpyruvate transferase domain"/>
    <property type="match status" value="2"/>
</dbReference>
<keyword evidence="9 12" id="KW-0961">Cell wall biogenesis/degradation</keyword>
<comment type="caution">
    <text evidence="12">Lacks conserved residue(s) required for the propagation of feature annotation.</text>
</comment>
<evidence type="ECO:0000256" key="2">
    <source>
        <dbReference type="ARBA" id="ARBA00004752"/>
    </source>
</evidence>
<keyword evidence="5 12" id="KW-0808">Transferase</keyword>
<comment type="catalytic activity">
    <reaction evidence="11 12">
        <text>phosphoenolpyruvate + UDP-N-acetyl-alpha-D-glucosamine = UDP-N-acetyl-3-O-(1-carboxyvinyl)-alpha-D-glucosamine + phosphate</text>
        <dbReference type="Rhea" id="RHEA:18681"/>
        <dbReference type="ChEBI" id="CHEBI:43474"/>
        <dbReference type="ChEBI" id="CHEBI:57705"/>
        <dbReference type="ChEBI" id="CHEBI:58702"/>
        <dbReference type="ChEBI" id="CHEBI:68483"/>
        <dbReference type="EC" id="2.5.1.7"/>
    </reaction>
</comment>
<keyword evidence="15" id="KW-1185">Reference proteome</keyword>
<dbReference type="Proteomes" id="UP000611629">
    <property type="component" value="Unassembled WGS sequence"/>
</dbReference>
<dbReference type="CDD" id="cd01555">
    <property type="entry name" value="UdpNAET"/>
    <property type="match status" value="1"/>
</dbReference>
<evidence type="ECO:0000256" key="12">
    <source>
        <dbReference type="HAMAP-Rule" id="MF_00111"/>
    </source>
</evidence>
<sequence>MGSFIIQGSKGLEGIVDIGGSKNAALPIIASTVICPREYILENIPDIEDVKDMFDILHTMGCKIQYEDGVALIDTRDLNTFKVPEKLVRKIRSSIILMGAVLQRTGNVEIAYPGGCEIGLRPIDLHLKGLRKLGVEIVEKNGLLIGTVKEPEGIEISLDYPSVGATENIMLYAVGVPGKTTIYNPAREPEIVDLQNFLNICGYEISGAGTGVITIEGKNIKSTETVEYKIISDRIEAGTYLSAAASMKSKIYIRNIEKSHFKSITSIYEDAGCEIRETKGTIVIKNSGRLNAIEKVTTQPYPGFPTDMQAQFMASMATANGITIIEETVFDSRFKHVPELQKMGANITTIGRVAVVEGVERLTGAEVESKDLRGGAALVIAALGAEGTTKINNIYHINRGYEKFVTKLQNLGVIITEV</sequence>
<evidence type="ECO:0000313" key="15">
    <source>
        <dbReference type="Proteomes" id="UP000611629"/>
    </source>
</evidence>
<dbReference type="GO" id="GO:0009252">
    <property type="term" value="P:peptidoglycan biosynthetic process"/>
    <property type="evidence" value="ECO:0007669"/>
    <property type="project" value="UniProtKB-UniRule"/>
</dbReference>
<dbReference type="Pfam" id="PF00275">
    <property type="entry name" value="EPSP_synthase"/>
    <property type="match status" value="1"/>
</dbReference>
<keyword evidence="7 12" id="KW-0573">Peptidoglycan synthesis</keyword>
<feature type="modified residue" description="2-(S-cysteinyl)pyruvic acid O-phosphothioketal" evidence="12">
    <location>
        <position position="116"/>
    </location>
</feature>
<proteinExistence type="inferred from homology"/>
<keyword evidence="6 12" id="KW-0133">Cell shape</keyword>
<evidence type="ECO:0000256" key="1">
    <source>
        <dbReference type="ARBA" id="ARBA00004496"/>
    </source>
</evidence>
<evidence type="ECO:0000256" key="9">
    <source>
        <dbReference type="ARBA" id="ARBA00023316"/>
    </source>
</evidence>
<dbReference type="GO" id="GO:0008360">
    <property type="term" value="P:regulation of cell shape"/>
    <property type="evidence" value="ECO:0007669"/>
    <property type="project" value="UniProtKB-KW"/>
</dbReference>
<organism evidence="14 15">
    <name type="scientific">Sedimentibacter hydroxybenzoicus DSM 7310</name>
    <dbReference type="NCBI Taxonomy" id="1123245"/>
    <lineage>
        <taxon>Bacteria</taxon>
        <taxon>Bacillati</taxon>
        <taxon>Bacillota</taxon>
        <taxon>Tissierellia</taxon>
        <taxon>Sedimentibacter</taxon>
    </lineage>
</organism>
<dbReference type="EC" id="2.5.1.7" evidence="12"/>
<comment type="function">
    <text evidence="12">Cell wall formation. Adds enolpyruvyl to UDP-N-acetylglucosamine.</text>
</comment>
<feature type="binding site" evidence="12">
    <location>
        <position position="92"/>
    </location>
    <ligand>
        <name>UDP-N-acetyl-alpha-D-glucosamine</name>
        <dbReference type="ChEBI" id="CHEBI:57705"/>
    </ligand>
</feature>
<dbReference type="NCBIfam" id="NF006873">
    <property type="entry name" value="PRK09369.1"/>
    <property type="match status" value="1"/>
</dbReference>
<dbReference type="InterPro" id="IPR001986">
    <property type="entry name" value="Enolpyruvate_Tfrase_dom"/>
</dbReference>
<dbReference type="RefSeq" id="WP_179237611.1">
    <property type="nucleotide sequence ID" value="NZ_JACBNQ010000005.1"/>
</dbReference>
<dbReference type="GO" id="GO:0008760">
    <property type="term" value="F:UDP-N-acetylglucosamine 1-carboxyvinyltransferase activity"/>
    <property type="evidence" value="ECO:0007669"/>
    <property type="project" value="UniProtKB-UniRule"/>
</dbReference>
<protein>
    <recommendedName>
        <fullName evidence="12">UDP-N-acetylglucosamine 1-carboxyvinyltransferase</fullName>
        <ecNumber evidence="12">2.5.1.7</ecNumber>
    </recommendedName>
    <alternativeName>
        <fullName evidence="12">Enoylpyruvate transferase</fullName>
    </alternativeName>
    <alternativeName>
        <fullName evidence="12">UDP-N-acetylglucosamine enolpyruvyl transferase</fullName>
        <shortName evidence="12">EPT</shortName>
    </alternativeName>
</protein>
<keyword evidence="4 12" id="KW-0132">Cell division</keyword>
<dbReference type="InterPro" id="IPR005750">
    <property type="entry name" value="UDP_GlcNAc_COvinyl_MurA"/>
</dbReference>
<evidence type="ECO:0000259" key="13">
    <source>
        <dbReference type="Pfam" id="PF00275"/>
    </source>
</evidence>
<evidence type="ECO:0000256" key="3">
    <source>
        <dbReference type="ARBA" id="ARBA00022490"/>
    </source>
</evidence>
<feature type="binding site" evidence="12">
    <location>
        <position position="307"/>
    </location>
    <ligand>
        <name>UDP-N-acetyl-alpha-D-glucosamine</name>
        <dbReference type="ChEBI" id="CHEBI:57705"/>
    </ligand>
</feature>
<name>A0A974BIM2_SEDHY</name>
<evidence type="ECO:0000256" key="8">
    <source>
        <dbReference type="ARBA" id="ARBA00023306"/>
    </source>
</evidence>
<dbReference type="InterPro" id="IPR013792">
    <property type="entry name" value="RNA3'P_cycl/enolpyr_Trfase_a/b"/>
</dbReference>
<dbReference type="AlphaFoldDB" id="A0A974BIM2"/>
<feature type="domain" description="Enolpyruvate transferase" evidence="13">
    <location>
        <begin position="7"/>
        <end position="408"/>
    </location>
</feature>
<comment type="pathway">
    <text evidence="2 12">Cell wall biogenesis; peptidoglycan biosynthesis.</text>
</comment>
<dbReference type="InterPro" id="IPR036968">
    <property type="entry name" value="Enolpyruvate_Tfrase_sf"/>
</dbReference>
<dbReference type="SUPFAM" id="SSF55205">
    <property type="entry name" value="EPT/RTPC-like"/>
    <property type="match status" value="1"/>
</dbReference>
<comment type="similarity">
    <text evidence="10 12">Belongs to the EPSP synthase family. MurA subfamily.</text>
</comment>
<reference evidence="14" key="1">
    <citation type="submission" date="2020-07" db="EMBL/GenBank/DDBJ databases">
        <title>Genomic analysis of a strain of Sedimentibacter Hydroxybenzoicus DSM7310.</title>
        <authorList>
            <person name="Ma S."/>
        </authorList>
    </citation>
    <scope>NUCLEOTIDE SEQUENCE</scope>
    <source>
        <strain evidence="14">DSM 7310</strain>
    </source>
</reference>
<feature type="binding site" evidence="12">
    <location>
        <begin position="22"/>
        <end position="23"/>
    </location>
    <ligand>
        <name>phosphoenolpyruvate</name>
        <dbReference type="ChEBI" id="CHEBI:58702"/>
    </ligand>
</feature>
<keyword evidence="3 12" id="KW-0963">Cytoplasm</keyword>
<dbReference type="GO" id="GO:0005737">
    <property type="term" value="C:cytoplasm"/>
    <property type="evidence" value="ECO:0007669"/>
    <property type="project" value="UniProtKB-SubCell"/>
</dbReference>
<comment type="subcellular location">
    <subcellularLocation>
        <location evidence="1 12">Cytoplasm</location>
    </subcellularLocation>
</comment>
<keyword evidence="8 12" id="KW-0131">Cell cycle</keyword>
<dbReference type="InterPro" id="IPR050068">
    <property type="entry name" value="MurA_subfamily"/>
</dbReference>